<feature type="domain" description="Myb-like" evidence="6">
    <location>
        <begin position="23"/>
        <end position="75"/>
    </location>
</feature>
<dbReference type="EMBL" id="SMOL01000768">
    <property type="protein sequence ID" value="KAB2598916.1"/>
    <property type="molecule type" value="Genomic_DNA"/>
</dbReference>
<gene>
    <name evidence="8" type="ORF">D8674_001836</name>
</gene>
<keyword evidence="2" id="KW-0677">Repeat</keyword>
<dbReference type="SUPFAM" id="SSF46689">
    <property type="entry name" value="Homeodomain-like"/>
    <property type="match status" value="1"/>
</dbReference>
<dbReference type="Gene3D" id="1.10.10.60">
    <property type="entry name" value="Homeodomain-like"/>
    <property type="match status" value="2"/>
</dbReference>
<evidence type="ECO:0000313" key="9">
    <source>
        <dbReference type="Proteomes" id="UP000327157"/>
    </source>
</evidence>
<dbReference type="InterPro" id="IPR009057">
    <property type="entry name" value="Homeodomain-like_sf"/>
</dbReference>
<evidence type="ECO:0000313" key="8">
    <source>
        <dbReference type="EMBL" id="KAB2598916.1"/>
    </source>
</evidence>
<evidence type="ECO:0000256" key="2">
    <source>
        <dbReference type="ARBA" id="ARBA00022737"/>
    </source>
</evidence>
<dbReference type="FunFam" id="1.10.10.60:FF:000001">
    <property type="entry name" value="MYB-related transcription factor"/>
    <property type="match status" value="1"/>
</dbReference>
<dbReference type="AlphaFoldDB" id="A0A5N5F796"/>
<dbReference type="CDD" id="cd00167">
    <property type="entry name" value="SANT"/>
    <property type="match status" value="2"/>
</dbReference>
<reference evidence="8 9" key="3">
    <citation type="submission" date="2019-11" db="EMBL/GenBank/DDBJ databases">
        <title>A de novo genome assembly of a pear dwarfing rootstock.</title>
        <authorList>
            <person name="Wang F."/>
            <person name="Wang J."/>
            <person name="Li S."/>
            <person name="Zhang Y."/>
            <person name="Fang M."/>
            <person name="Ma L."/>
            <person name="Zhao Y."/>
            <person name="Jiang S."/>
        </authorList>
    </citation>
    <scope>NUCLEOTIDE SEQUENCE [LARGE SCALE GENOMIC DNA]</scope>
    <source>
        <strain evidence="8">S2</strain>
        <tissue evidence="8">Leaf</tissue>
    </source>
</reference>
<evidence type="ECO:0000259" key="6">
    <source>
        <dbReference type="PROSITE" id="PS50090"/>
    </source>
</evidence>
<dbReference type="Proteomes" id="UP000327157">
    <property type="component" value="Chromosome 1"/>
</dbReference>
<comment type="caution">
    <text evidence="8">The sequence shown here is derived from an EMBL/GenBank/DDBJ whole genome shotgun (WGS) entry which is preliminary data.</text>
</comment>
<comment type="subcellular location">
    <subcellularLocation>
        <location evidence="1">Nucleus</location>
    </subcellularLocation>
</comment>
<organism evidence="8 9">
    <name type="scientific">Pyrus ussuriensis x Pyrus communis</name>
    <dbReference type="NCBI Taxonomy" id="2448454"/>
    <lineage>
        <taxon>Eukaryota</taxon>
        <taxon>Viridiplantae</taxon>
        <taxon>Streptophyta</taxon>
        <taxon>Embryophyta</taxon>
        <taxon>Tracheophyta</taxon>
        <taxon>Spermatophyta</taxon>
        <taxon>Magnoliopsida</taxon>
        <taxon>eudicotyledons</taxon>
        <taxon>Gunneridae</taxon>
        <taxon>Pentapetalae</taxon>
        <taxon>rosids</taxon>
        <taxon>fabids</taxon>
        <taxon>Rosales</taxon>
        <taxon>Rosaceae</taxon>
        <taxon>Amygdaloideae</taxon>
        <taxon>Maleae</taxon>
        <taxon>Pyrus</taxon>
    </lineage>
</organism>
<keyword evidence="3" id="KW-0238">DNA-binding</keyword>
<feature type="domain" description="HTH myb-type" evidence="7">
    <location>
        <begin position="76"/>
        <end position="130"/>
    </location>
</feature>
<feature type="domain" description="Myb-like" evidence="6">
    <location>
        <begin position="76"/>
        <end position="126"/>
    </location>
</feature>
<evidence type="ECO:0000256" key="3">
    <source>
        <dbReference type="ARBA" id="ARBA00023125"/>
    </source>
</evidence>
<feature type="region of interest" description="Disordered" evidence="5">
    <location>
        <begin position="395"/>
        <end position="425"/>
    </location>
</feature>
<dbReference type="PROSITE" id="PS50090">
    <property type="entry name" value="MYB_LIKE"/>
    <property type="match status" value="2"/>
</dbReference>
<dbReference type="FunFam" id="1.10.10.60:FF:000349">
    <property type="entry name" value="Transcription factor MYB39"/>
    <property type="match status" value="1"/>
</dbReference>
<evidence type="ECO:0000259" key="7">
    <source>
        <dbReference type="PROSITE" id="PS51294"/>
    </source>
</evidence>
<name>A0A5N5F796_9ROSA</name>
<accession>A0A5N5F796</accession>
<dbReference type="InterPro" id="IPR015495">
    <property type="entry name" value="Myb_TF_plants"/>
</dbReference>
<dbReference type="PROSITE" id="PS51294">
    <property type="entry name" value="HTH_MYB"/>
    <property type="match status" value="2"/>
</dbReference>
<dbReference type="Pfam" id="PF00249">
    <property type="entry name" value="Myb_DNA-binding"/>
    <property type="match status" value="2"/>
</dbReference>
<dbReference type="InterPro" id="IPR001005">
    <property type="entry name" value="SANT/Myb"/>
</dbReference>
<dbReference type="InterPro" id="IPR017930">
    <property type="entry name" value="Myb_dom"/>
</dbReference>
<evidence type="ECO:0000256" key="4">
    <source>
        <dbReference type="ARBA" id="ARBA00023242"/>
    </source>
</evidence>
<sequence length="456" mass="50733">MGRSSATASAWCDNDQDEKSSTDTMIKKGPWTPEEDQKLVEYLERYGHGSWRALPKLAGLNRCGKSCRLRWTNYLRPDIKRGNFSQEEEQTIINLHSLLGNKWSAIASNLPGRTDNEIKNFWNTHLKKKLFQMGIDPVTHKPISTTGTNIDHHQYLMIINQILSSLAPQLLAASSSSSSCSSTSTCNPLMLNNPWEWDRINNINNNVNMNALLGLHLSDAKTEVLQTILQQQLLSTGSSPPNNNNYVEAALNYLLGSSSYSYNNSVPDDHHQQICGQYHSHHHPQSFSVNIGAPVHTNTQFSHLIIPNIIHKPPHLLDHDQKPLPVYVASSAGPASNLIYTAGTMMNKIGQQLGGPSSESYSYVTPTVTSDHHQLPLLVPSPECSAANINLMTGNKTVDTSTNNPNTNQDHVISDPNSPSTSTTSTTFEAWGNLMDHHDESTNHSYWKHIILDRKY</sequence>
<feature type="region of interest" description="Disordered" evidence="5">
    <location>
        <begin position="1"/>
        <end position="31"/>
    </location>
</feature>
<feature type="domain" description="HTH myb-type" evidence="7">
    <location>
        <begin position="23"/>
        <end position="75"/>
    </location>
</feature>
<dbReference type="PANTHER" id="PTHR10641:SF1287">
    <property type="entry name" value="TRANSCRIPTION FACTOR MYB93"/>
    <property type="match status" value="1"/>
</dbReference>
<protein>
    <submittedName>
        <fullName evidence="8">Protein ODORANT1-like</fullName>
    </submittedName>
</protein>
<feature type="compositionally biased region" description="Polar residues" evidence="5">
    <location>
        <begin position="395"/>
        <end position="419"/>
    </location>
</feature>
<reference evidence="8 9" key="1">
    <citation type="submission" date="2019-09" db="EMBL/GenBank/DDBJ databases">
        <authorList>
            <person name="Ou C."/>
        </authorList>
    </citation>
    <scope>NUCLEOTIDE SEQUENCE [LARGE SCALE GENOMIC DNA]</scope>
    <source>
        <strain evidence="8">S2</strain>
        <tissue evidence="8">Leaf</tissue>
    </source>
</reference>
<dbReference type="SMART" id="SM00717">
    <property type="entry name" value="SANT"/>
    <property type="match status" value="2"/>
</dbReference>
<keyword evidence="4" id="KW-0539">Nucleus</keyword>
<dbReference type="OrthoDB" id="2143914at2759"/>
<evidence type="ECO:0000256" key="1">
    <source>
        <dbReference type="ARBA" id="ARBA00004123"/>
    </source>
</evidence>
<proteinExistence type="predicted"/>
<dbReference type="GO" id="GO:0005634">
    <property type="term" value="C:nucleus"/>
    <property type="evidence" value="ECO:0007669"/>
    <property type="project" value="UniProtKB-SubCell"/>
</dbReference>
<evidence type="ECO:0000256" key="5">
    <source>
        <dbReference type="SAM" id="MobiDB-lite"/>
    </source>
</evidence>
<reference evidence="9" key="2">
    <citation type="submission" date="2019-10" db="EMBL/GenBank/DDBJ databases">
        <title>A de novo genome assembly of a pear dwarfing rootstock.</title>
        <authorList>
            <person name="Wang F."/>
            <person name="Wang J."/>
            <person name="Li S."/>
            <person name="Zhang Y."/>
            <person name="Fang M."/>
            <person name="Ma L."/>
            <person name="Zhao Y."/>
            <person name="Jiang S."/>
        </authorList>
    </citation>
    <scope>NUCLEOTIDE SEQUENCE [LARGE SCALE GENOMIC DNA]</scope>
</reference>
<keyword evidence="9" id="KW-1185">Reference proteome</keyword>
<dbReference type="PANTHER" id="PTHR10641">
    <property type="entry name" value="MYB FAMILY TRANSCRIPTION FACTOR"/>
    <property type="match status" value="1"/>
</dbReference>
<dbReference type="GO" id="GO:0003677">
    <property type="term" value="F:DNA binding"/>
    <property type="evidence" value="ECO:0007669"/>
    <property type="project" value="UniProtKB-KW"/>
</dbReference>